<protein>
    <submittedName>
        <fullName evidence="3">Nonsense-mediated mRNA decay protein</fullName>
    </submittedName>
</protein>
<dbReference type="EMBL" id="CM001221">
    <property type="protein sequence ID" value="AET00390.1"/>
    <property type="molecule type" value="Genomic_DNA"/>
</dbReference>
<dbReference type="InterPro" id="IPR048898">
    <property type="entry name" value="OB_NMD3"/>
</dbReference>
<dbReference type="Pfam" id="PF21193">
    <property type="entry name" value="NMD_SH3"/>
    <property type="match status" value="1"/>
</dbReference>
<dbReference type="GO" id="GO:0005737">
    <property type="term" value="C:cytoplasm"/>
    <property type="evidence" value="ECO:0000318"/>
    <property type="project" value="GO_Central"/>
</dbReference>
<dbReference type="AlphaFoldDB" id="G7KD62"/>
<sequence>MEEGWWRSVVVNVRQQHVCQLRTFFHLEQISVLNNFGTVRKAKRIKYDIDEENTSCVKFDWDMILPESEIYLFRVKIVPICCGDLIFLPPNVVASLGPNIVICTRVAKTFTLLDPFTLTHCFLDAHQYWKAPFTHSFNRTQLVEYVVLDIVLLQDNQDEEEEEEVVEENKKEKDAAAAAAAKKYRLADAVVARVKDTGNNDTTFQIRTHLGRILKPGDHALGYDLSGGVGEGGADTNTNNNLPAAILISKISYAEVNGRVVAVKDKWESDYQLFFNDLQQNTKLIFSVRAAYRDQTKSYTYDGPFRIPPTRPFFPLEDLLDG</sequence>
<dbReference type="Gramene" id="rna33269">
    <property type="protein sequence ID" value="RHN57690.1"/>
    <property type="gene ID" value="gene33269"/>
</dbReference>
<reference evidence="3 6" key="2">
    <citation type="journal article" date="2014" name="BMC Genomics">
        <title>An improved genome release (version Mt4.0) for the model legume Medicago truncatula.</title>
        <authorList>
            <person name="Tang H."/>
            <person name="Krishnakumar V."/>
            <person name="Bidwell S."/>
            <person name="Rosen B."/>
            <person name="Chan A."/>
            <person name="Zhou S."/>
            <person name="Gentzbittel L."/>
            <person name="Childs K.L."/>
            <person name="Yandell M."/>
            <person name="Gundlach H."/>
            <person name="Mayer K.F."/>
            <person name="Schwartz D.C."/>
            <person name="Town C.D."/>
        </authorList>
    </citation>
    <scope>GENOME REANNOTATION</scope>
    <source>
        <strain evidence="5 6">cv. Jemalong A17</strain>
    </source>
</reference>
<reference evidence="5" key="3">
    <citation type="submission" date="2015-04" db="UniProtKB">
        <authorList>
            <consortium name="EnsemblPlants"/>
        </authorList>
    </citation>
    <scope>IDENTIFICATION</scope>
    <source>
        <strain evidence="5">cv. Jemalong A17</strain>
    </source>
</reference>
<dbReference type="EnsemblPlants" id="AET00390">
    <property type="protein sequence ID" value="AET00390"/>
    <property type="gene ID" value="MTR_5g091490"/>
</dbReference>
<dbReference type="Pfam" id="PF21192">
    <property type="entry name" value="OB_NMD3"/>
    <property type="match status" value="1"/>
</dbReference>
<dbReference type="HOGENOM" id="CLU_027444_0_1_1"/>
<dbReference type="InterPro" id="IPR039768">
    <property type="entry name" value="Nmd3"/>
</dbReference>
<keyword evidence="6" id="KW-1185">Reference proteome</keyword>
<dbReference type="eggNOG" id="KOG2613">
    <property type="taxonomic scope" value="Eukaryota"/>
</dbReference>
<name>G7KD62_MEDTR</name>
<evidence type="ECO:0000259" key="2">
    <source>
        <dbReference type="Pfam" id="PF21193"/>
    </source>
</evidence>
<dbReference type="PANTHER" id="PTHR12746:SF2">
    <property type="entry name" value="60S RIBOSOMAL EXPORT PROTEIN NMD3"/>
    <property type="match status" value="1"/>
</dbReference>
<dbReference type="Proteomes" id="UP000265566">
    <property type="component" value="Chromosome 5"/>
</dbReference>
<dbReference type="PaxDb" id="3880-AET00390"/>
<feature type="domain" description="60S ribosomal export protein NMD3 SH3" evidence="2">
    <location>
        <begin position="80"/>
        <end position="121"/>
    </location>
</feature>
<dbReference type="GO" id="GO:0043023">
    <property type="term" value="F:ribosomal large subunit binding"/>
    <property type="evidence" value="ECO:0000318"/>
    <property type="project" value="GO_Central"/>
</dbReference>
<evidence type="ECO:0000313" key="5">
    <source>
        <dbReference type="EnsemblPlants" id="AET00390"/>
    </source>
</evidence>
<reference evidence="3 6" key="1">
    <citation type="journal article" date="2011" name="Nature">
        <title>The Medicago genome provides insight into the evolution of rhizobial symbioses.</title>
        <authorList>
            <person name="Young N.D."/>
            <person name="Debelle F."/>
            <person name="Oldroyd G.E."/>
            <person name="Geurts R."/>
            <person name="Cannon S.B."/>
            <person name="Udvardi M.K."/>
            <person name="Benedito V.A."/>
            <person name="Mayer K.F."/>
            <person name="Gouzy J."/>
            <person name="Schoof H."/>
            <person name="Van de Peer Y."/>
            <person name="Proost S."/>
            <person name="Cook D.R."/>
            <person name="Meyers B.C."/>
            <person name="Spannagl M."/>
            <person name="Cheung F."/>
            <person name="De Mita S."/>
            <person name="Krishnakumar V."/>
            <person name="Gundlach H."/>
            <person name="Zhou S."/>
            <person name="Mudge J."/>
            <person name="Bharti A.K."/>
            <person name="Murray J.D."/>
            <person name="Naoumkina M.A."/>
            <person name="Rosen B."/>
            <person name="Silverstein K.A."/>
            <person name="Tang H."/>
            <person name="Rombauts S."/>
            <person name="Zhao P.X."/>
            <person name="Zhou P."/>
            <person name="Barbe V."/>
            <person name="Bardou P."/>
            <person name="Bechner M."/>
            <person name="Bellec A."/>
            <person name="Berger A."/>
            <person name="Berges H."/>
            <person name="Bidwell S."/>
            <person name="Bisseling T."/>
            <person name="Choisne N."/>
            <person name="Couloux A."/>
            <person name="Denny R."/>
            <person name="Deshpande S."/>
            <person name="Dai X."/>
            <person name="Doyle J.J."/>
            <person name="Dudez A.M."/>
            <person name="Farmer A.D."/>
            <person name="Fouteau S."/>
            <person name="Franken C."/>
            <person name="Gibelin C."/>
            <person name="Gish J."/>
            <person name="Goldstein S."/>
            <person name="Gonzalez A.J."/>
            <person name="Green P.J."/>
            <person name="Hallab A."/>
            <person name="Hartog M."/>
            <person name="Hua A."/>
            <person name="Humphray S.J."/>
            <person name="Jeong D.H."/>
            <person name="Jing Y."/>
            <person name="Jocker A."/>
            <person name="Kenton S.M."/>
            <person name="Kim D.J."/>
            <person name="Klee K."/>
            <person name="Lai H."/>
            <person name="Lang C."/>
            <person name="Lin S."/>
            <person name="Macmil S.L."/>
            <person name="Magdelenat G."/>
            <person name="Matthews L."/>
            <person name="McCorrison J."/>
            <person name="Monaghan E.L."/>
            <person name="Mun J.H."/>
            <person name="Najar F.Z."/>
            <person name="Nicholson C."/>
            <person name="Noirot C."/>
            <person name="O'Bleness M."/>
            <person name="Paule C.R."/>
            <person name="Poulain J."/>
            <person name="Prion F."/>
            <person name="Qin B."/>
            <person name="Qu C."/>
            <person name="Retzel E.F."/>
            <person name="Riddle C."/>
            <person name="Sallet E."/>
            <person name="Samain S."/>
            <person name="Samson N."/>
            <person name="Sanders I."/>
            <person name="Saurat O."/>
            <person name="Scarpelli C."/>
            <person name="Schiex T."/>
            <person name="Segurens B."/>
            <person name="Severin A.J."/>
            <person name="Sherrier D.J."/>
            <person name="Shi R."/>
            <person name="Sims S."/>
            <person name="Singer S.R."/>
            <person name="Sinharoy S."/>
            <person name="Sterck L."/>
            <person name="Viollet A."/>
            <person name="Wang B.B."/>
            <person name="Wang K."/>
            <person name="Wang M."/>
            <person name="Wang X."/>
            <person name="Warfsmann J."/>
            <person name="Weissenbach J."/>
            <person name="White D.D."/>
            <person name="White J.D."/>
            <person name="Wiley G.B."/>
            <person name="Wincker P."/>
            <person name="Xing Y."/>
            <person name="Yang L."/>
            <person name="Yao Z."/>
            <person name="Ying F."/>
            <person name="Zhai J."/>
            <person name="Zhou L."/>
            <person name="Zuber A."/>
            <person name="Denarie J."/>
            <person name="Dixon R.A."/>
            <person name="May G.D."/>
            <person name="Schwartz D.C."/>
            <person name="Rogers J."/>
            <person name="Quetier F."/>
            <person name="Town C.D."/>
            <person name="Roe B.A."/>
        </authorList>
    </citation>
    <scope>NUCLEOTIDE SEQUENCE [LARGE SCALE GENOMIC DNA]</scope>
    <source>
        <strain evidence="3">A17</strain>
        <strain evidence="5 6">cv. Jemalong A17</strain>
    </source>
</reference>
<accession>G7KD62</accession>
<dbReference type="GO" id="GO:0000055">
    <property type="term" value="P:ribosomal large subunit export from nucleus"/>
    <property type="evidence" value="ECO:0000318"/>
    <property type="project" value="GO_Central"/>
</dbReference>
<dbReference type="GO" id="GO:0005634">
    <property type="term" value="C:nucleus"/>
    <property type="evidence" value="ECO:0000318"/>
    <property type="project" value="GO_Central"/>
</dbReference>
<dbReference type="PANTHER" id="PTHR12746">
    <property type="entry name" value="NONSENSE-MEDIATED MRNA DECAY PROTEIN 3"/>
    <property type="match status" value="1"/>
</dbReference>
<dbReference type="Proteomes" id="UP000002051">
    <property type="component" value="Chromosome 5"/>
</dbReference>
<evidence type="ECO:0000313" key="6">
    <source>
        <dbReference type="Proteomes" id="UP000002051"/>
    </source>
</evidence>
<feature type="domain" description="60S ribosomal export protein NMD3 OB-fold" evidence="1">
    <location>
        <begin position="174"/>
        <end position="250"/>
    </location>
</feature>
<reference evidence="4" key="4">
    <citation type="journal article" date="2018" name="Nat. Plants">
        <title>Whole-genome landscape of Medicago truncatula symbiotic genes.</title>
        <authorList>
            <person name="Pecrix Y."/>
            <person name="Gamas P."/>
            <person name="Carrere S."/>
        </authorList>
    </citation>
    <scope>NUCLEOTIDE SEQUENCE</scope>
    <source>
        <tissue evidence="4">Leaves</tissue>
    </source>
</reference>
<dbReference type="EMBL" id="PSQE01000005">
    <property type="protein sequence ID" value="RHN57690.1"/>
    <property type="molecule type" value="Genomic_DNA"/>
</dbReference>
<proteinExistence type="predicted"/>
<evidence type="ECO:0000259" key="1">
    <source>
        <dbReference type="Pfam" id="PF21192"/>
    </source>
</evidence>
<evidence type="ECO:0000313" key="3">
    <source>
        <dbReference type="EMBL" id="AET00390.1"/>
    </source>
</evidence>
<evidence type="ECO:0000313" key="4">
    <source>
        <dbReference type="EMBL" id="RHN57690.1"/>
    </source>
</evidence>
<dbReference type="STRING" id="3880.G7KD62"/>
<gene>
    <name evidence="3" type="ordered locus">MTR_5g091490</name>
    <name evidence="4" type="ORF">MtrunA17_Chr5g0443171</name>
</gene>
<dbReference type="InterPro" id="IPR048899">
    <property type="entry name" value="NMD_SH3"/>
</dbReference>
<organism evidence="3 6">
    <name type="scientific">Medicago truncatula</name>
    <name type="common">Barrel medic</name>
    <name type="synonym">Medicago tribuloides</name>
    <dbReference type="NCBI Taxonomy" id="3880"/>
    <lineage>
        <taxon>Eukaryota</taxon>
        <taxon>Viridiplantae</taxon>
        <taxon>Streptophyta</taxon>
        <taxon>Embryophyta</taxon>
        <taxon>Tracheophyta</taxon>
        <taxon>Spermatophyta</taxon>
        <taxon>Magnoliopsida</taxon>
        <taxon>eudicotyledons</taxon>
        <taxon>Gunneridae</taxon>
        <taxon>Pentapetalae</taxon>
        <taxon>rosids</taxon>
        <taxon>fabids</taxon>
        <taxon>Fabales</taxon>
        <taxon>Fabaceae</taxon>
        <taxon>Papilionoideae</taxon>
        <taxon>50 kb inversion clade</taxon>
        <taxon>NPAAA clade</taxon>
        <taxon>Hologalegina</taxon>
        <taxon>IRL clade</taxon>
        <taxon>Trifolieae</taxon>
        <taxon>Medicago</taxon>
    </lineage>
</organism>